<dbReference type="RefSeq" id="WP_209876140.1">
    <property type="nucleotide sequence ID" value="NZ_JAGGLV010000014.1"/>
</dbReference>
<dbReference type="CDD" id="cd00063">
    <property type="entry name" value="FN3"/>
    <property type="match status" value="1"/>
</dbReference>
<protein>
    <submittedName>
        <fullName evidence="4">Uncharacterized protein</fullName>
    </submittedName>
</protein>
<dbReference type="SMART" id="SM00060">
    <property type="entry name" value="FN3"/>
    <property type="match status" value="1"/>
</dbReference>
<dbReference type="Gene3D" id="2.60.40.10">
    <property type="entry name" value="Immunoglobulins"/>
    <property type="match status" value="2"/>
</dbReference>
<dbReference type="SUPFAM" id="SSF51445">
    <property type="entry name" value="(Trans)glycosidases"/>
    <property type="match status" value="1"/>
</dbReference>
<dbReference type="PROSITE" id="PS51175">
    <property type="entry name" value="CBM6"/>
    <property type="match status" value="1"/>
</dbReference>
<dbReference type="SUPFAM" id="SSF49785">
    <property type="entry name" value="Galactose-binding domain-like"/>
    <property type="match status" value="2"/>
</dbReference>
<evidence type="ECO:0000313" key="5">
    <source>
        <dbReference type="Proteomes" id="UP000773462"/>
    </source>
</evidence>
<comment type="caution">
    <text evidence="4">The sequence shown here is derived from an EMBL/GenBank/DDBJ whole genome shotgun (WGS) entry which is preliminary data.</text>
</comment>
<dbReference type="InterPro" id="IPR036116">
    <property type="entry name" value="FN3_sf"/>
</dbReference>
<dbReference type="InterPro" id="IPR003961">
    <property type="entry name" value="FN3_dom"/>
</dbReference>
<evidence type="ECO:0000259" key="2">
    <source>
        <dbReference type="PROSITE" id="PS50853"/>
    </source>
</evidence>
<dbReference type="EMBL" id="JAGGLV010000014">
    <property type="protein sequence ID" value="MBP2113897.1"/>
    <property type="molecule type" value="Genomic_DNA"/>
</dbReference>
<dbReference type="Pfam" id="PF18099">
    <property type="entry name" value="CBM_35_2"/>
    <property type="match status" value="1"/>
</dbReference>
<name>A0ABS4NV01_9BACL</name>
<dbReference type="InterPro" id="IPR013783">
    <property type="entry name" value="Ig-like_fold"/>
</dbReference>
<feature type="domain" description="CBM6" evidence="3">
    <location>
        <begin position="789"/>
        <end position="908"/>
    </location>
</feature>
<evidence type="ECO:0000313" key="4">
    <source>
        <dbReference type="EMBL" id="MBP2113897.1"/>
    </source>
</evidence>
<dbReference type="Gene3D" id="2.60.120.260">
    <property type="entry name" value="Galactose-binding domain-like"/>
    <property type="match status" value="2"/>
</dbReference>
<dbReference type="PROSITE" id="PS50853">
    <property type="entry name" value="FN3"/>
    <property type="match status" value="1"/>
</dbReference>
<evidence type="ECO:0000256" key="1">
    <source>
        <dbReference type="SAM" id="SignalP"/>
    </source>
</evidence>
<reference evidence="4 5" key="1">
    <citation type="submission" date="2021-03" db="EMBL/GenBank/DDBJ databases">
        <title>Genomic Encyclopedia of Type Strains, Phase IV (KMG-IV): sequencing the most valuable type-strain genomes for metagenomic binning, comparative biology and taxonomic classification.</title>
        <authorList>
            <person name="Goeker M."/>
        </authorList>
    </citation>
    <scope>NUCLEOTIDE SEQUENCE [LARGE SCALE GENOMIC DNA]</scope>
    <source>
        <strain evidence="4 5">DSM 101953</strain>
    </source>
</reference>
<feature type="domain" description="Fibronectin type-III" evidence="2">
    <location>
        <begin position="689"/>
        <end position="778"/>
    </location>
</feature>
<dbReference type="InterPro" id="IPR008979">
    <property type="entry name" value="Galactose-bd-like_sf"/>
</dbReference>
<dbReference type="Proteomes" id="UP000773462">
    <property type="component" value="Unassembled WGS sequence"/>
</dbReference>
<feature type="chain" id="PRO_5045835726" evidence="1">
    <location>
        <begin position="25"/>
        <end position="1176"/>
    </location>
</feature>
<dbReference type="InterPro" id="IPR017853">
    <property type="entry name" value="GH"/>
</dbReference>
<organism evidence="4 5">
    <name type="scientific">Paenibacillus silagei</name>
    <dbReference type="NCBI Taxonomy" id="1670801"/>
    <lineage>
        <taxon>Bacteria</taxon>
        <taxon>Bacillati</taxon>
        <taxon>Bacillota</taxon>
        <taxon>Bacilli</taxon>
        <taxon>Bacillales</taxon>
        <taxon>Paenibacillaceae</taxon>
        <taxon>Paenibacillus</taxon>
    </lineage>
</organism>
<keyword evidence="1" id="KW-0732">Signal</keyword>
<keyword evidence="5" id="KW-1185">Reference proteome</keyword>
<sequence>MRIQRITGKLLIAALVWMSASLPGVQISSAEMPPAQAVIEDSESAAVFPPPGSAAEPLHESTLSAASTVTEDTYQPSPLLWQVGEQDNSSAEFTVYQDVYSENITLPVNPLNWNTISRGMKLDRNAAMELSFNLTEVPLYGVEFSFKVLDASTAIPQLAVFTNGSFSGLIQITGLNDGETPLTNTWKETYRLYIPSEQLKTGSNELKLTVDRGLYADPQSPGYDGDKYLWFEWDYLRLESLTKPAAEPIHGRYVHLGSTIAASTFRYDEHAIRHLAPMAKWLGIAYSGNWMRTSFWSDTSAGWDPQGRKYLETLRDLNLAPMVNIIGGNWKTNSELAAGTISSALRSYYSGFVSKFGDLYQYAETGNEPGLFGWAQKAVLALHELMDEERQTNSQPYLKIVAPGWAYWPYNGTPDGWERDAAQRAPIEALSDVTNGHSYGGTGVQPLPGGSLYENLRVYSASEEGFGKEMAMSETGSNDNHSDNTKYGTYAYRFASAFDRELRGNIGYADHIMQHAAFFNDGTEFGLFDSAINWNTHRYEDTAAVPANINESGETRLKTFRRLAAAYATHGSPLDYEVLNAAELTGLKAYFRAVDTSALGTTAIGASSDKILLNFVNFETSPVTMQVKVKMPSSGAYAGERFGPGETYAAAYSRVELAADPYITLTVALDAGETVQYILDEQDNTLPASPGNPAATALSHEQIRLTWTASTDNAAVVSYNVYRDGGAAPVMNIPGRLTFWNDYTVAPQTTYSYTVQAVDDSGNASPLSTAVSATTPVMPITPHAAGDPAKFEAEATAFALPLKTGNNSSASGGKVVEQTHSGGLTIQGFHSENGGSYTLTIVYASNEESKKNILVNGVKQSTITLPSTGSWTANLTARQYGITLQPGYNMISFTSAGKGANLDYFKLEEGLYVPLSHWYPAAHDHPYIDYTWFETAPNGVSHVTYEEDATAAFSFNGIGVRWRSDIKSDMGSADVYVDGEFKETIVIPQAGLEGDHKIVYELTGLEYGLHRIEIAGNGGKVMVSGLEYESYESVLPVPGPDLTVTDIGWHIVNSDGSPSAHSTPQLGDSLIFWAKVKNIGVRPTPLNASTGLGQITGGAFSVNGGVVSWTDTNTSVIQPGEEITLTANASAQGTPRWTVPTIGEFTVSFFVNDIWRYAEMNKENNKRARALEISLP</sequence>
<evidence type="ECO:0000259" key="3">
    <source>
        <dbReference type="PROSITE" id="PS51175"/>
    </source>
</evidence>
<accession>A0ABS4NV01</accession>
<dbReference type="InterPro" id="IPR005084">
    <property type="entry name" value="CBM6"/>
</dbReference>
<dbReference type="InterPro" id="IPR041342">
    <property type="entry name" value="CBM35"/>
</dbReference>
<dbReference type="SUPFAM" id="SSF49265">
    <property type="entry name" value="Fibronectin type III"/>
    <property type="match status" value="1"/>
</dbReference>
<proteinExistence type="predicted"/>
<gene>
    <name evidence="4" type="ORF">J2Z70_004058</name>
</gene>
<feature type="signal peptide" evidence="1">
    <location>
        <begin position="1"/>
        <end position="24"/>
    </location>
</feature>